<sequence length="169" mass="18778">MSPLRYACDDMSALCIRHLPMTSPPSESPTRSPGPHLCPCNRQQNNTRRRATRSVLPLDVRFRHRAEVSRSQVHAFLENERLIKQYDFLSSPITPTSVKAYLLRRGQALGSAPLVFVNPVWLSGSIGPVPVSLSPCLSRSLSLPLCEDMGGLGLGGEPLPRLWQCTYRL</sequence>
<gene>
    <name evidence="2" type="ORF">CALVIDRAFT_186502</name>
</gene>
<proteinExistence type="predicted"/>
<evidence type="ECO:0000256" key="1">
    <source>
        <dbReference type="SAM" id="MobiDB-lite"/>
    </source>
</evidence>
<dbReference type="EMBL" id="KV417291">
    <property type="protein sequence ID" value="KZO94990.1"/>
    <property type="molecule type" value="Genomic_DNA"/>
</dbReference>
<keyword evidence="3" id="KW-1185">Reference proteome</keyword>
<feature type="region of interest" description="Disordered" evidence="1">
    <location>
        <begin position="20"/>
        <end position="50"/>
    </location>
</feature>
<dbReference type="AlphaFoldDB" id="A0A167KTL5"/>
<dbReference type="Proteomes" id="UP000076738">
    <property type="component" value="Unassembled WGS sequence"/>
</dbReference>
<name>A0A167KTL5_CALVF</name>
<feature type="compositionally biased region" description="Low complexity" evidence="1">
    <location>
        <begin position="28"/>
        <end position="46"/>
    </location>
</feature>
<protein>
    <submittedName>
        <fullName evidence="2">Uncharacterized protein</fullName>
    </submittedName>
</protein>
<accession>A0A167KTL5</accession>
<evidence type="ECO:0000313" key="3">
    <source>
        <dbReference type="Proteomes" id="UP000076738"/>
    </source>
</evidence>
<organism evidence="2 3">
    <name type="scientific">Calocera viscosa (strain TUFC12733)</name>
    <dbReference type="NCBI Taxonomy" id="1330018"/>
    <lineage>
        <taxon>Eukaryota</taxon>
        <taxon>Fungi</taxon>
        <taxon>Dikarya</taxon>
        <taxon>Basidiomycota</taxon>
        <taxon>Agaricomycotina</taxon>
        <taxon>Dacrymycetes</taxon>
        <taxon>Dacrymycetales</taxon>
        <taxon>Dacrymycetaceae</taxon>
        <taxon>Calocera</taxon>
    </lineage>
</organism>
<evidence type="ECO:0000313" key="2">
    <source>
        <dbReference type="EMBL" id="KZO94990.1"/>
    </source>
</evidence>
<reference evidence="2 3" key="1">
    <citation type="journal article" date="2016" name="Mol. Biol. Evol.">
        <title>Comparative Genomics of Early-Diverging Mushroom-Forming Fungi Provides Insights into the Origins of Lignocellulose Decay Capabilities.</title>
        <authorList>
            <person name="Nagy L.G."/>
            <person name="Riley R."/>
            <person name="Tritt A."/>
            <person name="Adam C."/>
            <person name="Daum C."/>
            <person name="Floudas D."/>
            <person name="Sun H."/>
            <person name="Yadav J.S."/>
            <person name="Pangilinan J."/>
            <person name="Larsson K.H."/>
            <person name="Matsuura K."/>
            <person name="Barry K."/>
            <person name="Labutti K."/>
            <person name="Kuo R."/>
            <person name="Ohm R.A."/>
            <person name="Bhattacharya S.S."/>
            <person name="Shirouzu T."/>
            <person name="Yoshinaga Y."/>
            <person name="Martin F.M."/>
            <person name="Grigoriev I.V."/>
            <person name="Hibbett D.S."/>
        </authorList>
    </citation>
    <scope>NUCLEOTIDE SEQUENCE [LARGE SCALE GENOMIC DNA]</scope>
    <source>
        <strain evidence="2 3">TUFC12733</strain>
    </source>
</reference>